<evidence type="ECO:0000256" key="1">
    <source>
        <dbReference type="SAM" id="MobiDB-lite"/>
    </source>
</evidence>
<reference evidence="2 3" key="1">
    <citation type="journal article" date="2018" name="Mol. Biol. Evol.">
        <title>Broad Genomic Sampling Reveals a Smut Pathogenic Ancestry of the Fungal Clade Ustilaginomycotina.</title>
        <authorList>
            <person name="Kijpornyongpan T."/>
            <person name="Mondo S.J."/>
            <person name="Barry K."/>
            <person name="Sandor L."/>
            <person name="Lee J."/>
            <person name="Lipzen A."/>
            <person name="Pangilinan J."/>
            <person name="LaButti K."/>
            <person name="Hainaut M."/>
            <person name="Henrissat B."/>
            <person name="Grigoriev I.V."/>
            <person name="Spatafora J.W."/>
            <person name="Aime M.C."/>
        </authorList>
    </citation>
    <scope>NUCLEOTIDE SEQUENCE [LARGE SCALE GENOMIC DNA]</scope>
    <source>
        <strain evidence="2 3">MCA 4186</strain>
    </source>
</reference>
<feature type="compositionally biased region" description="Basic residues" evidence="1">
    <location>
        <begin position="249"/>
        <end position="258"/>
    </location>
</feature>
<feature type="region of interest" description="Disordered" evidence="1">
    <location>
        <begin position="230"/>
        <end position="258"/>
    </location>
</feature>
<evidence type="ECO:0000313" key="3">
    <source>
        <dbReference type="Proteomes" id="UP000245946"/>
    </source>
</evidence>
<dbReference type="Proteomes" id="UP000245946">
    <property type="component" value="Unassembled WGS sequence"/>
</dbReference>
<dbReference type="RefSeq" id="XP_025597665.1">
    <property type="nucleotide sequence ID" value="XM_025744743.1"/>
</dbReference>
<accession>A0A316Z802</accession>
<gene>
    <name evidence="2" type="ORF">FA09DRAFT_346322</name>
</gene>
<sequence>MPCLSIVASETDEDGSWLRLQARLLAAGEISVGLNDIVMSGMEAVKSYASDVEEETPAWTLWELYEKKKREERELQAALTGVELQSGDAGTSAAPLAALAPQSALNRMVPFPFGPNDGDILNELPLPAEDAAIDAWRDWADMTLTALYRRILALELRLSRQERGFLTYTIGVSITMLDDASERGMLLYTMMKTTLQIGGLLLRRADNTAPDAAARELGKRLVHTAEMYLRSGANKKHVPPGISGNSQSRRGHGNQRAR</sequence>
<organism evidence="2 3">
    <name type="scientific">Tilletiopsis washingtonensis</name>
    <dbReference type="NCBI Taxonomy" id="58919"/>
    <lineage>
        <taxon>Eukaryota</taxon>
        <taxon>Fungi</taxon>
        <taxon>Dikarya</taxon>
        <taxon>Basidiomycota</taxon>
        <taxon>Ustilaginomycotina</taxon>
        <taxon>Exobasidiomycetes</taxon>
        <taxon>Entylomatales</taxon>
        <taxon>Entylomatales incertae sedis</taxon>
        <taxon>Tilletiopsis</taxon>
    </lineage>
</organism>
<dbReference type="EMBL" id="KZ819295">
    <property type="protein sequence ID" value="PWN97386.1"/>
    <property type="molecule type" value="Genomic_DNA"/>
</dbReference>
<protein>
    <submittedName>
        <fullName evidence="2">Uncharacterized protein</fullName>
    </submittedName>
</protein>
<dbReference type="GeneID" id="37272287"/>
<keyword evidence="3" id="KW-1185">Reference proteome</keyword>
<proteinExistence type="predicted"/>
<name>A0A316Z802_9BASI</name>
<dbReference type="AlphaFoldDB" id="A0A316Z802"/>
<evidence type="ECO:0000313" key="2">
    <source>
        <dbReference type="EMBL" id="PWN97386.1"/>
    </source>
</evidence>